<keyword evidence="4" id="KW-1185">Reference proteome</keyword>
<feature type="transmembrane region" description="Helical" evidence="2">
    <location>
        <begin position="113"/>
        <end position="135"/>
    </location>
</feature>
<accession>A0AAD7MKE9</accession>
<protein>
    <recommendedName>
        <fullName evidence="5">NACHT domain-containing protein</fullName>
    </recommendedName>
</protein>
<evidence type="ECO:0008006" key="5">
    <source>
        <dbReference type="Google" id="ProtNLM"/>
    </source>
</evidence>
<keyword evidence="2" id="KW-0812">Transmembrane</keyword>
<comment type="caution">
    <text evidence="3">The sequence shown here is derived from an EMBL/GenBank/DDBJ whole genome shotgun (WGS) entry which is preliminary data.</text>
</comment>
<evidence type="ECO:0000256" key="1">
    <source>
        <dbReference type="SAM" id="MobiDB-lite"/>
    </source>
</evidence>
<dbReference type="AlphaFoldDB" id="A0AAD7MKE9"/>
<feature type="region of interest" description="Disordered" evidence="1">
    <location>
        <begin position="1"/>
        <end position="22"/>
    </location>
</feature>
<evidence type="ECO:0000313" key="4">
    <source>
        <dbReference type="Proteomes" id="UP001215280"/>
    </source>
</evidence>
<keyword evidence="2" id="KW-1133">Transmembrane helix</keyword>
<evidence type="ECO:0000313" key="3">
    <source>
        <dbReference type="EMBL" id="KAJ7721546.1"/>
    </source>
</evidence>
<dbReference type="EMBL" id="JARJLG010000267">
    <property type="protein sequence ID" value="KAJ7721546.1"/>
    <property type="molecule type" value="Genomic_DNA"/>
</dbReference>
<organism evidence="3 4">
    <name type="scientific">Mycena maculata</name>
    <dbReference type="NCBI Taxonomy" id="230809"/>
    <lineage>
        <taxon>Eukaryota</taxon>
        <taxon>Fungi</taxon>
        <taxon>Dikarya</taxon>
        <taxon>Basidiomycota</taxon>
        <taxon>Agaricomycotina</taxon>
        <taxon>Agaricomycetes</taxon>
        <taxon>Agaricomycetidae</taxon>
        <taxon>Agaricales</taxon>
        <taxon>Marasmiineae</taxon>
        <taxon>Mycenaceae</taxon>
        <taxon>Mycena</taxon>
    </lineage>
</organism>
<sequence length="596" mass="66308">MSTSGSPPRKRPRSETLTLTPGSEDGSVWAVGRYTLECVQTYLSSLRAVSTNLDSLADPLNWISLPFPSLLRSPIQSLDVPTGQYRITHMGRPTFSTIVSQIQRLDRQIPRPIVLLSTYGAGTSHLLAVLASFLFSQGKRVVFLPESPLVADDPILWLKLAFALPFADLPEGLVRISQFRTTDDFLEFTRGWREDIYFLVDGFDRLEGSLKEAILALTSSHFHVYTACTLAPTSTRAVSPIRIPSGLTSDEFADWMTHFEGQVLNCNATNLAYLQDLTGGIPALHRRLLEFPGAQFSSELAIEYRMGREFQTLADNITEFHTNAVENFTRPEKSRYLQLMSACLTETIPEIRPGSNTGLYDPRYFYFDDDGRGHCVCGLARDTMIPLLRMEDLNVFTSDAWYSAVRCGRPSTRNSAIAQICLTRIGAGGLTQADAQGHAMRVCTFRQNPVFGWMFEEAWRSPRGTSSFLCIPGSEVCTVLNAVILRINPSHKTAHLLPLQISTAQTCTDLASLFFAVTWHRWEAAIKDEGFKVVNTFVCVDSHTPESADVISAATALRDKVTFISPQYTVRNLTVGLLDPKLGRILQGDKYQTPPV</sequence>
<dbReference type="Proteomes" id="UP001215280">
    <property type="component" value="Unassembled WGS sequence"/>
</dbReference>
<evidence type="ECO:0000256" key="2">
    <source>
        <dbReference type="SAM" id="Phobius"/>
    </source>
</evidence>
<reference evidence="3" key="1">
    <citation type="submission" date="2023-03" db="EMBL/GenBank/DDBJ databases">
        <title>Massive genome expansion in bonnet fungi (Mycena s.s.) driven by repeated elements and novel gene families across ecological guilds.</title>
        <authorList>
            <consortium name="Lawrence Berkeley National Laboratory"/>
            <person name="Harder C.B."/>
            <person name="Miyauchi S."/>
            <person name="Viragh M."/>
            <person name="Kuo A."/>
            <person name="Thoen E."/>
            <person name="Andreopoulos B."/>
            <person name="Lu D."/>
            <person name="Skrede I."/>
            <person name="Drula E."/>
            <person name="Henrissat B."/>
            <person name="Morin E."/>
            <person name="Kohler A."/>
            <person name="Barry K."/>
            <person name="LaButti K."/>
            <person name="Morin E."/>
            <person name="Salamov A."/>
            <person name="Lipzen A."/>
            <person name="Mereny Z."/>
            <person name="Hegedus B."/>
            <person name="Baldrian P."/>
            <person name="Stursova M."/>
            <person name="Weitz H."/>
            <person name="Taylor A."/>
            <person name="Grigoriev I.V."/>
            <person name="Nagy L.G."/>
            <person name="Martin F."/>
            <person name="Kauserud H."/>
        </authorList>
    </citation>
    <scope>NUCLEOTIDE SEQUENCE</scope>
    <source>
        <strain evidence="3">CBHHK188m</strain>
    </source>
</reference>
<keyword evidence="2" id="KW-0472">Membrane</keyword>
<name>A0AAD7MKE9_9AGAR</name>
<proteinExistence type="predicted"/>
<gene>
    <name evidence="3" type="ORF">DFH07DRAFT_946853</name>
</gene>